<accession>A0A1X7D218</accession>
<dbReference type="SUPFAM" id="SSF55729">
    <property type="entry name" value="Acyl-CoA N-acyltransferases (Nat)"/>
    <property type="match status" value="1"/>
</dbReference>
<evidence type="ECO:0000313" key="2">
    <source>
        <dbReference type="EMBL" id="SMF07262.1"/>
    </source>
</evidence>
<gene>
    <name evidence="2" type="ORF">SAMN06295900_102287</name>
</gene>
<dbReference type="PANTHER" id="PTHR47237:SF2">
    <property type="entry name" value="BLL4206 PROTEIN"/>
    <property type="match status" value="1"/>
</dbReference>
<dbReference type="InterPro" id="IPR016181">
    <property type="entry name" value="Acyl_CoA_acyltransferase"/>
</dbReference>
<dbReference type="Pfam" id="PF00583">
    <property type="entry name" value="Acetyltransf_1"/>
    <property type="match status" value="1"/>
</dbReference>
<dbReference type="Gene3D" id="3.40.630.90">
    <property type="match status" value="1"/>
</dbReference>
<dbReference type="PANTHER" id="PTHR47237">
    <property type="entry name" value="SLL0310 PROTEIN"/>
    <property type="match status" value="1"/>
</dbReference>
<sequence length="286" mass="30851">MSALIHYRRFTEEDIAAAHALTVELKWPHRVEDWRFVTGIGTGFAAVEGATLVGTALCWKYGSQTASLGMVIVAPSHQGRGIGRRLTELALEELGSRGTMLHATPAGRPLYEQLGFRAIGALDQHQGAALQPALVSLPPAERLRPLGASDLPRLVELASRTSGLDRAEVLPALLETADGIGLDRDGELIGFALFRRFGRGRAIGPVVAPKTDDPFRAKALIGHWLACNPGMFVRIDVPAEAGLTDWLEALGLSRVDHVAKMARNGDRIALHDDTYAQYGIINQAIC</sequence>
<dbReference type="RefSeq" id="WP_085225002.1">
    <property type="nucleotide sequence ID" value="NZ_BSQD01000002.1"/>
</dbReference>
<dbReference type="STRING" id="28094.SAMN06295900_102287"/>
<dbReference type="PROSITE" id="PS51186">
    <property type="entry name" value="GNAT"/>
    <property type="match status" value="1"/>
</dbReference>
<dbReference type="InterPro" id="IPR041496">
    <property type="entry name" value="YitH/HolE_GNAT"/>
</dbReference>
<evidence type="ECO:0000313" key="3">
    <source>
        <dbReference type="Proteomes" id="UP000192911"/>
    </source>
</evidence>
<dbReference type="Gene3D" id="3.40.630.30">
    <property type="match status" value="1"/>
</dbReference>
<feature type="domain" description="N-acetyltransferase" evidence="1">
    <location>
        <begin position="5"/>
        <end position="141"/>
    </location>
</feature>
<protein>
    <submittedName>
        <fullName evidence="2">Predicted N-acetyltransferase YhbS</fullName>
    </submittedName>
</protein>
<keyword evidence="2" id="KW-0808">Transferase</keyword>
<dbReference type="GO" id="GO:0016747">
    <property type="term" value="F:acyltransferase activity, transferring groups other than amino-acyl groups"/>
    <property type="evidence" value="ECO:0007669"/>
    <property type="project" value="InterPro"/>
</dbReference>
<dbReference type="InterPro" id="IPR000182">
    <property type="entry name" value="GNAT_dom"/>
</dbReference>
<dbReference type="GeneID" id="95552391"/>
<dbReference type="EMBL" id="FXAH01000002">
    <property type="protein sequence ID" value="SMF07262.1"/>
    <property type="molecule type" value="Genomic_DNA"/>
</dbReference>
<dbReference type="OrthoDB" id="510731at2"/>
<proteinExistence type="predicted"/>
<evidence type="ECO:0000259" key="1">
    <source>
        <dbReference type="PROSITE" id="PS51186"/>
    </source>
</evidence>
<organism evidence="2 3">
    <name type="scientific">Trinickia caryophylli</name>
    <name type="common">Paraburkholderia caryophylli</name>
    <dbReference type="NCBI Taxonomy" id="28094"/>
    <lineage>
        <taxon>Bacteria</taxon>
        <taxon>Pseudomonadati</taxon>
        <taxon>Pseudomonadota</taxon>
        <taxon>Betaproteobacteria</taxon>
        <taxon>Burkholderiales</taxon>
        <taxon>Burkholderiaceae</taxon>
        <taxon>Trinickia</taxon>
    </lineage>
</organism>
<name>A0A1X7D218_TRICW</name>
<reference evidence="3" key="1">
    <citation type="submission" date="2017-04" db="EMBL/GenBank/DDBJ databases">
        <authorList>
            <person name="Varghese N."/>
            <person name="Submissions S."/>
        </authorList>
    </citation>
    <scope>NUCLEOTIDE SEQUENCE [LARGE SCALE GENOMIC DNA]</scope>
    <source>
        <strain evidence="3">Ballard 720</strain>
    </source>
</reference>
<dbReference type="CDD" id="cd04301">
    <property type="entry name" value="NAT_SF"/>
    <property type="match status" value="1"/>
</dbReference>
<dbReference type="Proteomes" id="UP000192911">
    <property type="component" value="Unassembled WGS sequence"/>
</dbReference>
<dbReference type="AlphaFoldDB" id="A0A1X7D218"/>
<dbReference type="InterPro" id="IPR052729">
    <property type="entry name" value="Acyl/Acetyltrans_Enzymes"/>
</dbReference>
<dbReference type="Pfam" id="PF18014">
    <property type="entry name" value="Acetyltransf_18"/>
    <property type="match status" value="1"/>
</dbReference>
<keyword evidence="3" id="KW-1185">Reference proteome</keyword>